<evidence type="ECO:0000313" key="3">
    <source>
        <dbReference type="Proteomes" id="UP000247702"/>
    </source>
</evidence>
<evidence type="ECO:0008006" key="4">
    <source>
        <dbReference type="Google" id="ProtNLM"/>
    </source>
</evidence>
<reference evidence="2 3" key="1">
    <citation type="submission" date="2017-11" db="EMBL/GenBank/DDBJ databases">
        <title>The genome of Rhizophagus clarus HR1 reveals common genetic basis of auxotrophy among arbuscular mycorrhizal fungi.</title>
        <authorList>
            <person name="Kobayashi Y."/>
        </authorList>
    </citation>
    <scope>NUCLEOTIDE SEQUENCE [LARGE SCALE GENOMIC DNA]</scope>
    <source>
        <strain evidence="2 3">HR1</strain>
    </source>
</reference>
<protein>
    <recommendedName>
        <fullName evidence="4">Retrotransposon gag domain-containing protein</fullName>
    </recommendedName>
</protein>
<dbReference type="AlphaFoldDB" id="A0A2Z6QTJ4"/>
<keyword evidence="3" id="KW-1185">Reference proteome</keyword>
<organism evidence="2 3">
    <name type="scientific">Rhizophagus clarus</name>
    <dbReference type="NCBI Taxonomy" id="94130"/>
    <lineage>
        <taxon>Eukaryota</taxon>
        <taxon>Fungi</taxon>
        <taxon>Fungi incertae sedis</taxon>
        <taxon>Mucoromycota</taxon>
        <taxon>Glomeromycotina</taxon>
        <taxon>Glomeromycetes</taxon>
        <taxon>Glomerales</taxon>
        <taxon>Glomeraceae</taxon>
        <taxon>Rhizophagus</taxon>
    </lineage>
</organism>
<dbReference type="Proteomes" id="UP000247702">
    <property type="component" value="Unassembled WGS sequence"/>
</dbReference>
<feature type="region of interest" description="Disordered" evidence="1">
    <location>
        <begin position="258"/>
        <end position="285"/>
    </location>
</feature>
<name>A0A2Z6QTJ4_9GLOM</name>
<gene>
    <name evidence="2" type="ORF">RclHR1_15790001</name>
</gene>
<proteinExistence type="predicted"/>
<evidence type="ECO:0000313" key="2">
    <source>
        <dbReference type="EMBL" id="GBB89099.1"/>
    </source>
</evidence>
<dbReference type="EMBL" id="BEXD01000645">
    <property type="protein sequence ID" value="GBB89099.1"/>
    <property type="molecule type" value="Genomic_DNA"/>
</dbReference>
<comment type="caution">
    <text evidence="2">The sequence shown here is derived from an EMBL/GenBank/DDBJ whole genome shotgun (WGS) entry which is preliminary data.</text>
</comment>
<sequence length="326" mass="36776">MLDMSNFINAYNITNRFQQDPNKVLYQISETTILPEPENLSDTESDTSEEDIHQFHILLLPVYNILNNPVPALPIVNNMAQPNQQDFQQLRAAITTLAQALPNTNNDLARNTQTINNPPHREGRVAELPYFYEGNQDPVVWLEDFTRACNANGIANGRKLKVVLAYLRGAASTWWNANQALPNNNQNRITAWTSAVSTYLNKFTLMTTNNHTADLLKAIQDLTKQTSGQTLQSSNRPNQYICYASGKPRHVVRTCLNKNNNFSHSNNSQNANNNSAAPQPTSSNDQLAQIHQLLAQLAQMYTPDDNFLKSDTIRSIPRYKDYTKQG</sequence>
<dbReference type="STRING" id="94130.A0A2Z6QTJ4"/>
<accession>A0A2Z6QTJ4</accession>
<evidence type="ECO:0000256" key="1">
    <source>
        <dbReference type="SAM" id="MobiDB-lite"/>
    </source>
</evidence>